<evidence type="ECO:0000259" key="3">
    <source>
        <dbReference type="SMART" id="SM00822"/>
    </source>
</evidence>
<gene>
    <name evidence="4" type="ORF">I8J30_07200</name>
</gene>
<dbReference type="PRINTS" id="PR00081">
    <property type="entry name" value="GDHRDH"/>
</dbReference>
<evidence type="ECO:0000313" key="4">
    <source>
        <dbReference type="EMBL" id="MBP3962491.1"/>
    </source>
</evidence>
<dbReference type="Proteomes" id="UP000673394">
    <property type="component" value="Unassembled WGS sequence"/>
</dbReference>
<dbReference type="PANTHER" id="PTHR42760">
    <property type="entry name" value="SHORT-CHAIN DEHYDROGENASES/REDUCTASES FAMILY MEMBER"/>
    <property type="match status" value="1"/>
</dbReference>
<dbReference type="InterPro" id="IPR002347">
    <property type="entry name" value="SDR_fam"/>
</dbReference>
<comment type="similarity">
    <text evidence="1">Belongs to the short-chain dehydrogenases/reductases (SDR) family.</text>
</comment>
<dbReference type="Gene3D" id="3.40.50.720">
    <property type="entry name" value="NAD(P)-binding Rossmann-like Domain"/>
    <property type="match status" value="1"/>
</dbReference>
<dbReference type="SMART" id="SM00822">
    <property type="entry name" value="PKS_KR"/>
    <property type="match status" value="1"/>
</dbReference>
<dbReference type="Pfam" id="PF13561">
    <property type="entry name" value="adh_short_C2"/>
    <property type="match status" value="1"/>
</dbReference>
<keyword evidence="5" id="KW-1185">Reference proteome</keyword>
<feature type="domain" description="Ketoreductase" evidence="3">
    <location>
        <begin position="8"/>
        <end position="194"/>
    </location>
</feature>
<evidence type="ECO:0000313" key="5">
    <source>
        <dbReference type="Proteomes" id="UP000673394"/>
    </source>
</evidence>
<sequence length="253" mass="26416">MSGKLQGQIAIVTGGSRGIGRGICGELADAGATVIVNYTSHEAAAQEVVAEIKRRGGQAEAIVADIGKKADIDRMVSDVKSRYGRIDILVNNAGICPFRDFFDIEEETWNRTIAVNLAGAFFCSQAAGAVMREQGGGAIVHISTVTAMRGGPEQVHYAASKGGMNSLTSSMANALGKYGIRVNAILCGGVATDINLEQRKQAGAKSDEWASYLPARRGGRPSDLGKAIVYLTSPDAEWVTGALLAVDGGALIM</sequence>
<comment type="caution">
    <text evidence="4">The sequence shown here is derived from an EMBL/GenBank/DDBJ whole genome shotgun (WGS) entry which is preliminary data.</text>
</comment>
<accession>A0ABS5C911</accession>
<proteinExistence type="inferred from homology"/>
<dbReference type="InterPro" id="IPR036291">
    <property type="entry name" value="NAD(P)-bd_dom_sf"/>
</dbReference>
<dbReference type="SUPFAM" id="SSF51735">
    <property type="entry name" value="NAD(P)-binding Rossmann-fold domains"/>
    <property type="match status" value="1"/>
</dbReference>
<evidence type="ECO:0000256" key="1">
    <source>
        <dbReference type="ARBA" id="ARBA00006484"/>
    </source>
</evidence>
<protein>
    <submittedName>
        <fullName evidence="4">Glucose 1-dehydrogenase</fullName>
        <ecNumber evidence="4">1.1.1.47</ecNumber>
    </submittedName>
</protein>
<reference evidence="4 5" key="1">
    <citation type="submission" date="2021-04" db="EMBL/GenBank/DDBJ databases">
        <title>Paenibacillus sp. DLE-14 whole genome sequence.</title>
        <authorList>
            <person name="Ham Y.J."/>
        </authorList>
    </citation>
    <scope>NUCLEOTIDE SEQUENCE [LARGE SCALE GENOMIC DNA]</scope>
    <source>
        <strain evidence="4 5">DLE-14</strain>
    </source>
</reference>
<dbReference type="GO" id="GO:0047936">
    <property type="term" value="F:glucose 1-dehydrogenase [NAD(P)+] activity"/>
    <property type="evidence" value="ECO:0007669"/>
    <property type="project" value="UniProtKB-EC"/>
</dbReference>
<organism evidence="4 5">
    <name type="scientific">Paenibacillus lignilyticus</name>
    <dbReference type="NCBI Taxonomy" id="1172615"/>
    <lineage>
        <taxon>Bacteria</taxon>
        <taxon>Bacillati</taxon>
        <taxon>Bacillota</taxon>
        <taxon>Bacilli</taxon>
        <taxon>Bacillales</taxon>
        <taxon>Paenibacillaceae</taxon>
        <taxon>Paenibacillus</taxon>
    </lineage>
</organism>
<dbReference type="RefSeq" id="WP_210656727.1">
    <property type="nucleotide sequence ID" value="NZ_JAGKSP010000002.1"/>
</dbReference>
<keyword evidence="2 4" id="KW-0560">Oxidoreductase</keyword>
<dbReference type="PRINTS" id="PR00080">
    <property type="entry name" value="SDRFAMILY"/>
</dbReference>
<dbReference type="EMBL" id="JAGKSP010000002">
    <property type="protein sequence ID" value="MBP3962491.1"/>
    <property type="molecule type" value="Genomic_DNA"/>
</dbReference>
<dbReference type="PANTHER" id="PTHR42760:SF133">
    <property type="entry name" value="3-OXOACYL-[ACYL-CARRIER-PROTEIN] REDUCTASE"/>
    <property type="match status" value="1"/>
</dbReference>
<dbReference type="EC" id="1.1.1.47" evidence="4"/>
<name>A0ABS5C911_9BACL</name>
<evidence type="ECO:0000256" key="2">
    <source>
        <dbReference type="ARBA" id="ARBA00023002"/>
    </source>
</evidence>
<dbReference type="InterPro" id="IPR057326">
    <property type="entry name" value="KR_dom"/>
</dbReference>
<dbReference type="NCBIfam" id="NF005559">
    <property type="entry name" value="PRK07231.1"/>
    <property type="match status" value="1"/>
</dbReference>
<dbReference type="CDD" id="cd05233">
    <property type="entry name" value="SDR_c"/>
    <property type="match status" value="1"/>
</dbReference>